<evidence type="ECO:0000256" key="10">
    <source>
        <dbReference type="ARBA" id="ARBA00023034"/>
    </source>
</evidence>
<keyword evidence="5" id="KW-0812">Transmembrane</keyword>
<keyword evidence="6" id="KW-0479">Metal-binding</keyword>
<evidence type="ECO:0000256" key="2">
    <source>
        <dbReference type="ARBA" id="ARBA00004648"/>
    </source>
</evidence>
<dbReference type="OrthoDB" id="7943907at2"/>
<dbReference type="Proteomes" id="UP000245911">
    <property type="component" value="Unassembled WGS sequence"/>
</dbReference>
<evidence type="ECO:0000256" key="6">
    <source>
        <dbReference type="ARBA" id="ARBA00022723"/>
    </source>
</evidence>
<dbReference type="PANTHER" id="PTHR46025:SF3">
    <property type="entry name" value="XYLOSYLTRANSFERASE OXT"/>
    <property type="match status" value="1"/>
</dbReference>
<dbReference type="InterPro" id="IPR045971">
    <property type="entry name" value="DUF5927"/>
</dbReference>
<evidence type="ECO:0000256" key="5">
    <source>
        <dbReference type="ARBA" id="ARBA00022692"/>
    </source>
</evidence>
<keyword evidence="12" id="KW-1015">Disulfide bond</keyword>
<feature type="region of interest" description="Disordered" evidence="15">
    <location>
        <begin position="538"/>
        <end position="557"/>
    </location>
</feature>
<evidence type="ECO:0000256" key="8">
    <source>
        <dbReference type="ARBA" id="ARBA00022968"/>
    </source>
</evidence>
<evidence type="ECO:0000256" key="3">
    <source>
        <dbReference type="ARBA" id="ARBA00022676"/>
    </source>
</evidence>
<dbReference type="Pfam" id="PF02485">
    <property type="entry name" value="Branch"/>
    <property type="match status" value="1"/>
</dbReference>
<dbReference type="GO" id="GO:0016020">
    <property type="term" value="C:membrane"/>
    <property type="evidence" value="ECO:0007669"/>
    <property type="project" value="InterPro"/>
</dbReference>
<accession>A0A2T8HSV4</accession>
<keyword evidence="18" id="KW-1185">Reference proteome</keyword>
<keyword evidence="3" id="KW-0328">Glycosyltransferase</keyword>
<keyword evidence="9" id="KW-1133">Transmembrane helix</keyword>
<dbReference type="GO" id="GO:0050650">
    <property type="term" value="P:chondroitin sulfate proteoglycan biosynthetic process"/>
    <property type="evidence" value="ECO:0007669"/>
    <property type="project" value="TreeGrafter"/>
</dbReference>
<dbReference type="GO" id="GO:0030158">
    <property type="term" value="F:protein xylosyltransferase activity"/>
    <property type="evidence" value="ECO:0007669"/>
    <property type="project" value="InterPro"/>
</dbReference>
<organism evidence="17 18">
    <name type="scientific">Pararhodobacter oceanensis</name>
    <dbReference type="NCBI Taxonomy" id="2172121"/>
    <lineage>
        <taxon>Bacteria</taxon>
        <taxon>Pseudomonadati</taxon>
        <taxon>Pseudomonadota</taxon>
        <taxon>Alphaproteobacteria</taxon>
        <taxon>Rhodobacterales</taxon>
        <taxon>Paracoccaceae</taxon>
        <taxon>Pararhodobacter</taxon>
    </lineage>
</organism>
<evidence type="ECO:0000259" key="16">
    <source>
        <dbReference type="Pfam" id="PF19349"/>
    </source>
</evidence>
<reference evidence="17 18" key="1">
    <citation type="submission" date="2018-04" db="EMBL/GenBank/DDBJ databases">
        <title>Pararhodobacter oceanense sp. nov., isolated from marine intertidal sediment.</title>
        <authorList>
            <person name="Wang X.-L."/>
            <person name="Du Z.-J."/>
        </authorList>
    </citation>
    <scope>NUCLEOTIDE SEQUENCE [LARGE SCALE GENOMIC DNA]</scope>
    <source>
        <strain evidence="17 18">AM505</strain>
    </source>
</reference>
<evidence type="ECO:0000256" key="14">
    <source>
        <dbReference type="ARBA" id="ARBA00042865"/>
    </source>
</evidence>
<evidence type="ECO:0000256" key="9">
    <source>
        <dbReference type="ARBA" id="ARBA00022989"/>
    </source>
</evidence>
<sequence length="557" mass="63892">MLVHTALDRAAQVARFVAASGSPIVIHVDARVSATDHAAFKTALSDLPDLRFARRHRCEWGTWSLVAAMQSAARQMLDEFPKVERVYSMSGACLPLRPIADLEAWLRRHPDSDFIESVNVADVNWTKGGLSDERFTLHFPIGFKRNKWLFDRLVDAQRLMRVKRELPDGLTPHIGSQWWCLTRQTLDAILRDPMTPHYERYFKRVWIPDESYFQTLVRLHARRIESRSPTLGKFDHQGRPHVFYDDHLQLLRRSECFMARKVWHGADRLYEHFLTPREGGVSGAEPQPSRIDRHFARATLQRIRGRAGLYMASRFPVKNRENGKTAEPYSVFQGFTEVFQDFEGWLAAVASCRVHGHLFAPHKAEFAGREKIFTGGLSDNATLRDYNPRAFLTNLLWSTRGERQCFQFGPADTQGHRFDLLSFMASDSNAQISVISGAWAVPLYLSGKDSTEVRREAARLQRIETRMLEILQSPDVRARIRIWTMAEFLENPAEPLHLLFDEIAPHSQARLLRLPDLVDLGGFGTFLQELRNQGMQPVLMGDFPLNPTSPDPSHRMK</sequence>
<dbReference type="InterPro" id="IPR043538">
    <property type="entry name" value="XYLT"/>
</dbReference>
<feature type="domain" description="DUF5927" evidence="16">
    <location>
        <begin position="260"/>
        <end position="551"/>
    </location>
</feature>
<keyword evidence="8" id="KW-0735">Signal-anchor</keyword>
<dbReference type="InterPro" id="IPR003406">
    <property type="entry name" value="Glyco_trans_14"/>
</dbReference>
<dbReference type="PANTHER" id="PTHR46025">
    <property type="entry name" value="XYLOSYLTRANSFERASE OXT"/>
    <property type="match status" value="1"/>
</dbReference>
<evidence type="ECO:0000256" key="15">
    <source>
        <dbReference type="SAM" id="MobiDB-lite"/>
    </source>
</evidence>
<evidence type="ECO:0000313" key="18">
    <source>
        <dbReference type="Proteomes" id="UP000245911"/>
    </source>
</evidence>
<keyword evidence="11" id="KW-0472">Membrane</keyword>
<keyword evidence="13" id="KW-0325">Glycoprotein</keyword>
<comment type="subcellular location">
    <subcellularLocation>
        <location evidence="2">Endoplasmic reticulum membrane</location>
        <topology evidence="2">Single-pass type II membrane protein</topology>
    </subcellularLocation>
    <subcellularLocation>
        <location evidence="1">Golgi apparatus membrane</location>
        <topology evidence="1">Single-pass type II membrane protein</topology>
    </subcellularLocation>
</comment>
<dbReference type="Pfam" id="PF19349">
    <property type="entry name" value="DUF5927"/>
    <property type="match status" value="1"/>
</dbReference>
<dbReference type="AlphaFoldDB" id="A0A2T8HSV4"/>
<dbReference type="GO" id="GO:0015012">
    <property type="term" value="P:heparan sulfate proteoglycan biosynthetic process"/>
    <property type="evidence" value="ECO:0007669"/>
    <property type="project" value="TreeGrafter"/>
</dbReference>
<evidence type="ECO:0000256" key="13">
    <source>
        <dbReference type="ARBA" id="ARBA00023180"/>
    </source>
</evidence>
<evidence type="ECO:0000256" key="11">
    <source>
        <dbReference type="ARBA" id="ARBA00023136"/>
    </source>
</evidence>
<name>A0A2T8HSV4_9RHOB</name>
<evidence type="ECO:0000256" key="12">
    <source>
        <dbReference type="ARBA" id="ARBA00023157"/>
    </source>
</evidence>
<keyword evidence="7" id="KW-0256">Endoplasmic reticulum</keyword>
<evidence type="ECO:0000256" key="1">
    <source>
        <dbReference type="ARBA" id="ARBA00004323"/>
    </source>
</evidence>
<evidence type="ECO:0000313" key="17">
    <source>
        <dbReference type="EMBL" id="PVH28524.1"/>
    </source>
</evidence>
<protein>
    <recommendedName>
        <fullName evidence="14">Peptide O-xylosyltransferase</fullName>
    </recommendedName>
</protein>
<comment type="caution">
    <text evidence="17">The sequence shown here is derived from an EMBL/GenBank/DDBJ whole genome shotgun (WGS) entry which is preliminary data.</text>
</comment>
<keyword evidence="4 17" id="KW-0808">Transferase</keyword>
<evidence type="ECO:0000256" key="4">
    <source>
        <dbReference type="ARBA" id="ARBA00022679"/>
    </source>
</evidence>
<dbReference type="EMBL" id="QDKM01000005">
    <property type="protein sequence ID" value="PVH28524.1"/>
    <property type="molecule type" value="Genomic_DNA"/>
</dbReference>
<proteinExistence type="predicted"/>
<evidence type="ECO:0000256" key="7">
    <source>
        <dbReference type="ARBA" id="ARBA00022824"/>
    </source>
</evidence>
<gene>
    <name evidence="17" type="ORF">DDE20_12065</name>
</gene>
<keyword evidence="10" id="KW-0333">Golgi apparatus</keyword>
<dbReference type="GO" id="GO:0046872">
    <property type="term" value="F:metal ion binding"/>
    <property type="evidence" value="ECO:0007669"/>
    <property type="project" value="UniProtKB-KW"/>
</dbReference>